<feature type="signal peptide" evidence="1">
    <location>
        <begin position="1"/>
        <end position="25"/>
    </location>
</feature>
<feature type="chain" id="PRO_5013923532" description="Secreted protein" evidence="1">
    <location>
        <begin position="26"/>
        <end position="112"/>
    </location>
</feature>
<accession>A0A2G8S6I6</accession>
<gene>
    <name evidence="2" type="ORF">GSI_09442</name>
</gene>
<evidence type="ECO:0000313" key="2">
    <source>
        <dbReference type="EMBL" id="PIL29390.1"/>
    </source>
</evidence>
<dbReference type="AlphaFoldDB" id="A0A2G8S6I6"/>
<dbReference type="EMBL" id="AYKW01000023">
    <property type="protein sequence ID" value="PIL29390.1"/>
    <property type="molecule type" value="Genomic_DNA"/>
</dbReference>
<comment type="caution">
    <text evidence="2">The sequence shown here is derived from an EMBL/GenBank/DDBJ whole genome shotgun (WGS) entry which is preliminary data.</text>
</comment>
<keyword evidence="1" id="KW-0732">Signal</keyword>
<reference evidence="2 3" key="1">
    <citation type="journal article" date="2015" name="Sci. Rep.">
        <title>Chromosome-level genome map provides insights into diverse defense mechanisms in the medicinal fungus Ganoderma sinense.</title>
        <authorList>
            <person name="Zhu Y."/>
            <person name="Xu J."/>
            <person name="Sun C."/>
            <person name="Zhou S."/>
            <person name="Xu H."/>
            <person name="Nelson D.R."/>
            <person name="Qian J."/>
            <person name="Song J."/>
            <person name="Luo H."/>
            <person name="Xiang L."/>
            <person name="Li Y."/>
            <person name="Xu Z."/>
            <person name="Ji A."/>
            <person name="Wang L."/>
            <person name="Lu S."/>
            <person name="Hayward A."/>
            <person name="Sun W."/>
            <person name="Li X."/>
            <person name="Schwartz D.C."/>
            <person name="Wang Y."/>
            <person name="Chen S."/>
        </authorList>
    </citation>
    <scope>NUCLEOTIDE SEQUENCE [LARGE SCALE GENOMIC DNA]</scope>
    <source>
        <strain evidence="2 3">ZZ0214-1</strain>
    </source>
</reference>
<sequence length="112" mass="12530">MFQGLLRLLILIFIQKRLIVQRLQGFHHPVLTVPGRYFVLHGLVLQRLLDLVERVLVVNVGDINLFLETGRSSGVSLSNVQLKLSLVPVGLVDKMCGLVLLYHSQINSPVGH</sequence>
<proteinExistence type="predicted"/>
<protein>
    <recommendedName>
        <fullName evidence="4">Secreted protein</fullName>
    </recommendedName>
</protein>
<evidence type="ECO:0008006" key="4">
    <source>
        <dbReference type="Google" id="ProtNLM"/>
    </source>
</evidence>
<dbReference type="Proteomes" id="UP000230002">
    <property type="component" value="Unassembled WGS sequence"/>
</dbReference>
<name>A0A2G8S6I6_9APHY</name>
<evidence type="ECO:0000313" key="3">
    <source>
        <dbReference type="Proteomes" id="UP000230002"/>
    </source>
</evidence>
<organism evidence="2 3">
    <name type="scientific">Ganoderma sinense ZZ0214-1</name>
    <dbReference type="NCBI Taxonomy" id="1077348"/>
    <lineage>
        <taxon>Eukaryota</taxon>
        <taxon>Fungi</taxon>
        <taxon>Dikarya</taxon>
        <taxon>Basidiomycota</taxon>
        <taxon>Agaricomycotina</taxon>
        <taxon>Agaricomycetes</taxon>
        <taxon>Polyporales</taxon>
        <taxon>Polyporaceae</taxon>
        <taxon>Ganoderma</taxon>
    </lineage>
</organism>
<keyword evidence="3" id="KW-1185">Reference proteome</keyword>
<evidence type="ECO:0000256" key="1">
    <source>
        <dbReference type="SAM" id="SignalP"/>
    </source>
</evidence>